<feature type="transmembrane region" description="Helical" evidence="1">
    <location>
        <begin position="163"/>
        <end position="186"/>
    </location>
</feature>
<keyword evidence="3" id="KW-1185">Reference proteome</keyword>
<keyword evidence="1" id="KW-0812">Transmembrane</keyword>
<feature type="transmembrane region" description="Helical" evidence="1">
    <location>
        <begin position="118"/>
        <end position="143"/>
    </location>
</feature>
<evidence type="ECO:0008006" key="4">
    <source>
        <dbReference type="Google" id="ProtNLM"/>
    </source>
</evidence>
<dbReference type="Proteomes" id="UP000049983">
    <property type="component" value="Unassembled WGS sequence"/>
</dbReference>
<evidence type="ECO:0000313" key="2">
    <source>
        <dbReference type="EMBL" id="CTQ64414.1"/>
    </source>
</evidence>
<dbReference type="RefSeq" id="WP_144436000.1">
    <property type="nucleotide sequence ID" value="NZ_CXWA01000003.1"/>
</dbReference>
<dbReference type="EMBL" id="CXWC01000001">
    <property type="protein sequence ID" value="CTQ64414.1"/>
    <property type="molecule type" value="Genomic_DNA"/>
</dbReference>
<reference evidence="3" key="1">
    <citation type="submission" date="2015-07" db="EMBL/GenBank/DDBJ databases">
        <authorList>
            <person name="Rodrigo-Torres Lidia"/>
            <person name="Arahal R.David."/>
        </authorList>
    </citation>
    <scope>NUCLEOTIDE SEQUENCE [LARGE SCALE GENOMIC DNA]</scope>
    <source>
        <strain evidence="3">CECT 5096</strain>
    </source>
</reference>
<dbReference type="GeneID" id="97667839"/>
<name>A0A0M7AIE1_9HYPH</name>
<evidence type="ECO:0000313" key="3">
    <source>
        <dbReference type="Proteomes" id="UP000049983"/>
    </source>
</evidence>
<keyword evidence="1" id="KW-1133">Transmembrane helix</keyword>
<evidence type="ECO:0000256" key="1">
    <source>
        <dbReference type="SAM" id="Phobius"/>
    </source>
</evidence>
<dbReference type="OrthoDB" id="7849390at2"/>
<feature type="transmembrane region" description="Helical" evidence="1">
    <location>
        <begin position="78"/>
        <end position="97"/>
    </location>
</feature>
<dbReference type="STRING" id="311410.LA5095_03006"/>
<feature type="transmembrane region" description="Helical" evidence="1">
    <location>
        <begin position="21"/>
        <end position="47"/>
    </location>
</feature>
<accession>A0A0M7AIE1</accession>
<keyword evidence="1" id="KW-0472">Membrane</keyword>
<protein>
    <recommendedName>
        <fullName evidence="4">DUF2975 domain-containing protein</fullName>
    </recommendedName>
</protein>
<sequence>MIHHVTSTRSRRLQRIQLGARLMKWAVSACVPVLIILTALLVLSVLFPQVAALTGEQTISIGDSERAFADLSLVQRSALTILALCMFTLSFGALWTLRSLCLQFQALEFFSARSLKTVVSLGTWLICCALFEFASDPLASLIVTLDYPAGERIIDVTVDGGEIFSMSLGALLLLFGWIMSEAALLAEENRQII</sequence>
<dbReference type="AlphaFoldDB" id="A0A0M7AIE1"/>
<organism evidence="2 3">
    <name type="scientific">Roseibium album</name>
    <dbReference type="NCBI Taxonomy" id="311410"/>
    <lineage>
        <taxon>Bacteria</taxon>
        <taxon>Pseudomonadati</taxon>
        <taxon>Pseudomonadota</taxon>
        <taxon>Alphaproteobacteria</taxon>
        <taxon>Hyphomicrobiales</taxon>
        <taxon>Stappiaceae</taxon>
        <taxon>Roseibium</taxon>
    </lineage>
</organism>
<gene>
    <name evidence="2" type="ORF">LA5096_00375</name>
</gene>
<proteinExistence type="predicted"/>